<proteinExistence type="predicted"/>
<keyword evidence="3" id="KW-1185">Reference proteome</keyword>
<dbReference type="EMBL" id="QVQW01000005">
    <property type="protein sequence ID" value="RKU48203.1"/>
    <property type="molecule type" value="Genomic_DNA"/>
</dbReference>
<feature type="region of interest" description="Disordered" evidence="1">
    <location>
        <begin position="205"/>
        <end position="234"/>
    </location>
</feature>
<name>A0A420YJY4_9PEZI</name>
<protein>
    <submittedName>
        <fullName evidence="2">Uncharacterized protein</fullName>
    </submittedName>
</protein>
<evidence type="ECO:0000313" key="3">
    <source>
        <dbReference type="Proteomes" id="UP000275385"/>
    </source>
</evidence>
<evidence type="ECO:0000256" key="1">
    <source>
        <dbReference type="SAM" id="MobiDB-lite"/>
    </source>
</evidence>
<comment type="caution">
    <text evidence="2">The sequence shown here is derived from an EMBL/GenBank/DDBJ whole genome shotgun (WGS) entry which is preliminary data.</text>
</comment>
<accession>A0A420YJY4</accession>
<sequence>MPHFTRPNEDGVRFEGLRLSGLCHDPFYADYQALNGPLRCWPAYVINPTGVILNLAPGELICRWSDEGVDGLGLCGRKAVDLSDHNLHLFNSHVLPAYGRFGVTLDIMKSQAENWNSTMIRGFYCQLMGHAFQVILPGAVRVPHDLAPASSGSRASPLASRRNAKPQGRCQAGRGYAQPSAEAIAARQAAATEAIATITLMQTGADFEDEAPPRIDSEMAKQSSDVNFKEGRKG</sequence>
<gene>
    <name evidence="2" type="ORF">DL546_001061</name>
</gene>
<dbReference type="Proteomes" id="UP000275385">
    <property type="component" value="Unassembled WGS sequence"/>
</dbReference>
<reference evidence="2 3" key="1">
    <citation type="submission" date="2018-08" db="EMBL/GenBank/DDBJ databases">
        <title>Draft genome of the lignicolous fungus Coniochaeta pulveracea.</title>
        <authorList>
            <person name="Borstlap C.J."/>
            <person name="De Witt R.N."/>
            <person name="Botha A."/>
            <person name="Volschenk H."/>
        </authorList>
    </citation>
    <scope>NUCLEOTIDE SEQUENCE [LARGE SCALE GENOMIC DNA]</scope>
    <source>
        <strain evidence="2 3">CAB683</strain>
    </source>
</reference>
<feature type="region of interest" description="Disordered" evidence="1">
    <location>
        <begin position="147"/>
        <end position="175"/>
    </location>
</feature>
<dbReference type="AlphaFoldDB" id="A0A420YJY4"/>
<evidence type="ECO:0000313" key="2">
    <source>
        <dbReference type="EMBL" id="RKU48203.1"/>
    </source>
</evidence>
<organism evidence="2 3">
    <name type="scientific">Coniochaeta pulveracea</name>
    <dbReference type="NCBI Taxonomy" id="177199"/>
    <lineage>
        <taxon>Eukaryota</taxon>
        <taxon>Fungi</taxon>
        <taxon>Dikarya</taxon>
        <taxon>Ascomycota</taxon>
        <taxon>Pezizomycotina</taxon>
        <taxon>Sordariomycetes</taxon>
        <taxon>Sordariomycetidae</taxon>
        <taxon>Coniochaetales</taxon>
        <taxon>Coniochaetaceae</taxon>
        <taxon>Coniochaeta</taxon>
    </lineage>
</organism>